<sequence>MIQHNFMALTSSPNTSMLANIPNKLGKLQRPDQESVSGVQSGALISLLDTDPPTLSMAPNTKQGVILSPKLSDLDISPARSIGHTVIDLEEEAYAEVEAKKEEDEGEVQVVTFSLKFDSGRGLSSETGLTGTGPLVPKMFVPQINLSIGTIQTARQAIKKIFGMLGASSGRHDLDQLLDKLKYRSTK</sequence>
<proteinExistence type="predicted"/>
<reference evidence="1" key="1">
    <citation type="submission" date="2020-11" db="EMBL/GenBank/DDBJ databases">
        <authorList>
            <person name="Tran Van P."/>
        </authorList>
    </citation>
    <scope>NUCLEOTIDE SEQUENCE</scope>
</reference>
<organism evidence="1">
    <name type="scientific">Timema poppense</name>
    <name type="common">Walking stick</name>
    <dbReference type="NCBI Taxonomy" id="170557"/>
    <lineage>
        <taxon>Eukaryota</taxon>
        <taxon>Metazoa</taxon>
        <taxon>Ecdysozoa</taxon>
        <taxon>Arthropoda</taxon>
        <taxon>Hexapoda</taxon>
        <taxon>Insecta</taxon>
        <taxon>Pterygota</taxon>
        <taxon>Neoptera</taxon>
        <taxon>Polyneoptera</taxon>
        <taxon>Phasmatodea</taxon>
        <taxon>Timematodea</taxon>
        <taxon>Timematoidea</taxon>
        <taxon>Timematidae</taxon>
        <taxon>Timema</taxon>
    </lineage>
</organism>
<evidence type="ECO:0000313" key="1">
    <source>
        <dbReference type="EMBL" id="CAD7415780.1"/>
    </source>
</evidence>
<name>A0A7R9HBY4_TIMPO</name>
<dbReference type="EMBL" id="OD009853">
    <property type="protein sequence ID" value="CAD7415780.1"/>
    <property type="molecule type" value="Genomic_DNA"/>
</dbReference>
<accession>A0A7R9HBY4</accession>
<dbReference type="AlphaFoldDB" id="A0A7R9HBY4"/>
<gene>
    <name evidence="1" type="ORF">TPSB3V08_LOCUS10567</name>
</gene>
<protein>
    <submittedName>
        <fullName evidence="1">Uncharacterized protein</fullName>
    </submittedName>
</protein>